<dbReference type="InterPro" id="IPR039421">
    <property type="entry name" value="Type_1_exporter"/>
</dbReference>
<keyword evidence="4 9" id="KW-0812">Transmembrane</keyword>
<dbReference type="GO" id="GO:0015421">
    <property type="term" value="F:ABC-type oligopeptide transporter activity"/>
    <property type="evidence" value="ECO:0007669"/>
    <property type="project" value="TreeGrafter"/>
</dbReference>
<evidence type="ECO:0000313" key="12">
    <source>
        <dbReference type="EMBL" id="APP88667.1"/>
    </source>
</evidence>
<gene>
    <name evidence="12" type="ORF">PCKR_907</name>
</gene>
<dbReference type="InterPro" id="IPR003439">
    <property type="entry name" value="ABC_transporter-like_ATP-bd"/>
</dbReference>
<dbReference type="InterPro" id="IPR036640">
    <property type="entry name" value="ABC1_TM_sf"/>
</dbReference>
<keyword evidence="6" id="KW-0067">ATP-binding</keyword>
<dbReference type="GO" id="GO:0005524">
    <property type="term" value="F:ATP binding"/>
    <property type="evidence" value="ECO:0007669"/>
    <property type="project" value="UniProtKB-KW"/>
</dbReference>
<protein>
    <submittedName>
        <fullName evidence="12">ATPase</fullName>
    </submittedName>
</protein>
<evidence type="ECO:0000256" key="9">
    <source>
        <dbReference type="SAM" id="Phobius"/>
    </source>
</evidence>
<accession>A0A1L5YD89</accession>
<evidence type="ECO:0000256" key="3">
    <source>
        <dbReference type="ARBA" id="ARBA00022475"/>
    </source>
</evidence>
<name>A0A1L5YD89_9EUKA</name>
<sequence>MSSKDSRRLRRLLPYLARDGRRLGLTLLMLIPVALMAAVQPLLVGQVIAVLRDESTLSWLAGLPVGPALRLLISSLCFAILIRFSLLGVQVFNIQAVGQRLTARIREDLFSHAMALSLYFHDRIPVGKLLTRLTNDVDALAEVFSSGVVGIIADIVTLVVIILTMVSIEARLGFILLMTQVPMTFAIISLQRRYRKANYKVREDLSQLNADFQENLQGIEVVQMFCREAFNSIRFARTGSSYRKAVDGTIFLDSAISALIEWIALIVVAMILALGGSMVTHKLMGLGTLTTFILYSQRLFDPLRQLAERFTQIQGGLTAIERIGELLEQPIEIVDLANQYSSLTPNRNSDQEFVHASEIIFEDVSFSYRQDEPILRALSFRVPIGKHVAIVGPTGSGKSTIIRLLCRLYEPQKGKILLDGIDIRALPLSVLRHRLGVVLQDTFIFSGNVAMNLRLNAQITNAQILKTCQSLGISPFLNSLSKGLETELRERGGNLSSGERQLLSVARVAIRNPSVLVMDEATASMDPSTEATLQRDLESLLDQRTAIVIAHRLATIEAADQILVLKQGKLVEAGTHVELKHQGGIYTRLIQVQERGLISH</sequence>
<dbReference type="PROSITE" id="PS00211">
    <property type="entry name" value="ABC_TRANSPORTER_1"/>
    <property type="match status" value="1"/>
</dbReference>
<feature type="domain" description="ABC transmembrane type-1" evidence="11">
    <location>
        <begin position="25"/>
        <end position="315"/>
    </location>
</feature>
<dbReference type="GO" id="GO:0005886">
    <property type="term" value="C:plasma membrane"/>
    <property type="evidence" value="ECO:0007669"/>
    <property type="project" value="UniProtKB-SubCell"/>
</dbReference>
<feature type="transmembrane region" description="Helical" evidence="9">
    <location>
        <begin position="27"/>
        <end position="51"/>
    </location>
</feature>
<dbReference type="InterPro" id="IPR027417">
    <property type="entry name" value="P-loop_NTPase"/>
</dbReference>
<dbReference type="PROSITE" id="PS50929">
    <property type="entry name" value="ABC_TM1F"/>
    <property type="match status" value="1"/>
</dbReference>
<organism evidence="12">
    <name type="scientific">Paulinella micropora</name>
    <dbReference type="NCBI Taxonomy" id="1928728"/>
    <lineage>
        <taxon>Eukaryota</taxon>
        <taxon>Sar</taxon>
        <taxon>Rhizaria</taxon>
        <taxon>Cercozoa</taxon>
        <taxon>Imbricatea</taxon>
        <taxon>Silicofilosea</taxon>
        <taxon>Euglyphida</taxon>
        <taxon>Paulinellidae</taxon>
        <taxon>Paulinella</taxon>
    </lineage>
</organism>
<evidence type="ECO:0000259" key="10">
    <source>
        <dbReference type="PROSITE" id="PS50893"/>
    </source>
</evidence>
<dbReference type="Pfam" id="PF00005">
    <property type="entry name" value="ABC_tran"/>
    <property type="match status" value="1"/>
</dbReference>
<dbReference type="Pfam" id="PF00664">
    <property type="entry name" value="ABC_membrane"/>
    <property type="match status" value="1"/>
</dbReference>
<keyword evidence="5" id="KW-0547">Nucleotide-binding</keyword>
<evidence type="ECO:0000256" key="6">
    <source>
        <dbReference type="ARBA" id="ARBA00022840"/>
    </source>
</evidence>
<keyword evidence="3" id="KW-1003">Cell membrane</keyword>
<reference evidence="12" key="1">
    <citation type="journal article" date="2017" name="Protist">
        <title>Diversity of the Photosynthetic Paulinella Species, with the Description of Paulinella micropora sp. nov. and the Chromatophore Genome Sequence for strain KR01.</title>
        <authorList>
            <person name="Lhee D."/>
            <person name="Yang E.C."/>
            <person name="Kim J.I."/>
            <person name="Nakayama T."/>
            <person name="Zuccarello G."/>
            <person name="Andersen R.A."/>
            <person name="Yoon H.S."/>
        </authorList>
    </citation>
    <scope>NUCLEOTIDE SEQUENCE</scope>
    <source>
        <strain evidence="12">KR01</strain>
    </source>
</reference>
<dbReference type="SMART" id="SM00382">
    <property type="entry name" value="AAA"/>
    <property type="match status" value="1"/>
</dbReference>
<keyword evidence="2" id="KW-0813">Transport</keyword>
<keyword evidence="12" id="KW-0934">Plastid</keyword>
<dbReference type="PROSITE" id="PS50893">
    <property type="entry name" value="ABC_TRANSPORTER_2"/>
    <property type="match status" value="1"/>
</dbReference>
<evidence type="ECO:0000256" key="8">
    <source>
        <dbReference type="ARBA" id="ARBA00023136"/>
    </source>
</evidence>
<evidence type="ECO:0000256" key="1">
    <source>
        <dbReference type="ARBA" id="ARBA00004651"/>
    </source>
</evidence>
<evidence type="ECO:0000256" key="4">
    <source>
        <dbReference type="ARBA" id="ARBA00022692"/>
    </source>
</evidence>
<evidence type="ECO:0000259" key="11">
    <source>
        <dbReference type="PROSITE" id="PS50929"/>
    </source>
</evidence>
<dbReference type="PANTHER" id="PTHR43394:SF1">
    <property type="entry name" value="ATP-BINDING CASSETTE SUB-FAMILY B MEMBER 10, MITOCHONDRIAL"/>
    <property type="match status" value="1"/>
</dbReference>
<dbReference type="SUPFAM" id="SSF52540">
    <property type="entry name" value="P-loop containing nucleoside triphosphate hydrolases"/>
    <property type="match status" value="1"/>
</dbReference>
<dbReference type="FunFam" id="3.40.50.300:FF:000299">
    <property type="entry name" value="ABC transporter ATP-binding protein/permease"/>
    <property type="match status" value="1"/>
</dbReference>
<dbReference type="AlphaFoldDB" id="A0A1L5YD89"/>
<dbReference type="InterPro" id="IPR003593">
    <property type="entry name" value="AAA+_ATPase"/>
</dbReference>
<keyword evidence="8 9" id="KW-0472">Membrane</keyword>
<evidence type="ECO:0000256" key="7">
    <source>
        <dbReference type="ARBA" id="ARBA00022989"/>
    </source>
</evidence>
<dbReference type="SUPFAM" id="SSF90123">
    <property type="entry name" value="ABC transporter transmembrane region"/>
    <property type="match status" value="1"/>
</dbReference>
<proteinExistence type="predicted"/>
<feature type="transmembrane region" description="Helical" evidence="9">
    <location>
        <begin position="71"/>
        <end position="94"/>
    </location>
</feature>
<geneLocation type="plastid" evidence="12"/>
<keyword evidence="7 9" id="KW-1133">Transmembrane helix</keyword>
<dbReference type="Gene3D" id="3.40.50.300">
    <property type="entry name" value="P-loop containing nucleotide triphosphate hydrolases"/>
    <property type="match status" value="1"/>
</dbReference>
<evidence type="ECO:0000256" key="2">
    <source>
        <dbReference type="ARBA" id="ARBA00022448"/>
    </source>
</evidence>
<evidence type="ECO:0000256" key="5">
    <source>
        <dbReference type="ARBA" id="ARBA00022741"/>
    </source>
</evidence>
<dbReference type="CDD" id="cd18544">
    <property type="entry name" value="ABC_6TM_TmrA_like"/>
    <property type="match status" value="1"/>
</dbReference>
<dbReference type="Gene3D" id="1.20.1560.10">
    <property type="entry name" value="ABC transporter type 1, transmembrane domain"/>
    <property type="match status" value="1"/>
</dbReference>
<comment type="subcellular location">
    <subcellularLocation>
        <location evidence="1">Cell membrane</location>
        <topology evidence="1">Multi-pass membrane protein</topology>
    </subcellularLocation>
</comment>
<dbReference type="GO" id="GO:0016887">
    <property type="term" value="F:ATP hydrolysis activity"/>
    <property type="evidence" value="ECO:0007669"/>
    <property type="project" value="InterPro"/>
</dbReference>
<dbReference type="InterPro" id="IPR017871">
    <property type="entry name" value="ABC_transporter-like_CS"/>
</dbReference>
<dbReference type="EMBL" id="KX897545">
    <property type="protein sequence ID" value="APP88667.1"/>
    <property type="molecule type" value="Genomic_DNA"/>
</dbReference>
<feature type="domain" description="ABC transporter" evidence="10">
    <location>
        <begin position="359"/>
        <end position="592"/>
    </location>
</feature>
<feature type="transmembrane region" description="Helical" evidence="9">
    <location>
        <begin position="172"/>
        <end position="190"/>
    </location>
</feature>
<feature type="transmembrane region" description="Helical" evidence="9">
    <location>
        <begin position="250"/>
        <end position="273"/>
    </location>
</feature>
<dbReference type="PANTHER" id="PTHR43394">
    <property type="entry name" value="ATP-DEPENDENT PERMEASE MDL1, MITOCHONDRIAL"/>
    <property type="match status" value="1"/>
</dbReference>
<feature type="transmembrane region" description="Helical" evidence="9">
    <location>
        <begin position="139"/>
        <end position="166"/>
    </location>
</feature>
<dbReference type="InterPro" id="IPR011527">
    <property type="entry name" value="ABC1_TM_dom"/>
</dbReference>